<dbReference type="InterPro" id="IPR008928">
    <property type="entry name" value="6-hairpin_glycosidase_sf"/>
</dbReference>
<dbReference type="PANTHER" id="PTHR42899">
    <property type="entry name" value="SPERMATOGENESIS-ASSOCIATED PROTEIN 20"/>
    <property type="match status" value="1"/>
</dbReference>
<proteinExistence type="predicted"/>
<evidence type="ECO:0000313" key="2">
    <source>
        <dbReference type="EMBL" id="MCD2423126.1"/>
    </source>
</evidence>
<dbReference type="Gene3D" id="1.50.10.10">
    <property type="match status" value="2"/>
</dbReference>
<sequence length="687" mass="77338">MSNHLISETSPYLLQHAHNPVNWYPWGEEALQKAIVEDKPILVSIGYAACHWCHVMERESFEDAETAALMNTHFINIKIDREERPDLDHIYMDAVQTMTGSGGWPLNVFLTPGKKPFYGGTYYPPQAYANRPSWKEVLAAVADAFAQKRPDIEQQAENLTRHLVEANTFGIQDAGTMAFTTDDADTACSNILKQSDTTWGGFGRAPKFPQTQTIRYLLYYAAVEATRPESLAAGAQTQALLSLDKMMEGGIYDQVGGGFARYATDTEWLIPHFEKMLYDNALLVTTLCEAYQVTGAARYKSCVEQTLAFIERELQHPAGGFYAALDADSEGVEGKFYVWSKREIEEVLGDEAASFVAYYDITEKGNWEGKNIPRILQPKETVATRLGITMPELDTLLENGRSRLLKERSKRVRPGLDDKVILGWNALMNTAYSKAFEVTGNEAYKAKAITGMQFLLDAFEGGDGRFLHVWKEGTAKYPAFLDDYAFLIEALLQLYRITTDLNWLLKANTVCENVQTDFAEEDTGYFYYTPRNQEDVILRKREVYDGATPSGNAVMARNLLTLAVLFNKPAWRLQGERMIAQLSNAILKYPTSFGAWMLDFYLVQKGFKEIVLLGEHKDAHRKLLSQLLPNSIVMAATEADDRFPMLTGKEAGNPLLIYLCENYACQRPVQTLDELLSLINVNDHGLI</sequence>
<feature type="domain" description="Spermatogenesis-associated protein 20-like TRX" evidence="1">
    <location>
        <begin position="3"/>
        <end position="163"/>
    </location>
</feature>
<protein>
    <submittedName>
        <fullName evidence="2">Thioredoxin domain-containing protein</fullName>
    </submittedName>
</protein>
<organism evidence="2 3">
    <name type="scientific">Niabella pedocola</name>
    <dbReference type="NCBI Taxonomy" id="1752077"/>
    <lineage>
        <taxon>Bacteria</taxon>
        <taxon>Pseudomonadati</taxon>
        <taxon>Bacteroidota</taxon>
        <taxon>Chitinophagia</taxon>
        <taxon>Chitinophagales</taxon>
        <taxon>Chitinophagaceae</taxon>
        <taxon>Niabella</taxon>
    </lineage>
</organism>
<accession>A0ABS8PT89</accession>
<dbReference type="Gene3D" id="3.40.30.10">
    <property type="entry name" value="Glutaredoxin"/>
    <property type="match status" value="1"/>
</dbReference>
<dbReference type="Pfam" id="PF03190">
    <property type="entry name" value="Thioredox_DsbH"/>
    <property type="match status" value="1"/>
</dbReference>
<dbReference type="PANTHER" id="PTHR42899:SF1">
    <property type="entry name" value="SPERMATOGENESIS-ASSOCIATED PROTEIN 20"/>
    <property type="match status" value="1"/>
</dbReference>
<evidence type="ECO:0000259" key="1">
    <source>
        <dbReference type="Pfam" id="PF03190"/>
    </source>
</evidence>
<evidence type="ECO:0000313" key="3">
    <source>
        <dbReference type="Proteomes" id="UP001199816"/>
    </source>
</evidence>
<dbReference type="InterPro" id="IPR004879">
    <property type="entry name" value="Ssp411-like_TRX"/>
</dbReference>
<reference evidence="2 3" key="1">
    <citation type="submission" date="2021-11" db="EMBL/GenBank/DDBJ databases">
        <title>Genomic of Niabella pedocola.</title>
        <authorList>
            <person name="Wu T."/>
        </authorList>
    </citation>
    <scope>NUCLEOTIDE SEQUENCE [LARGE SCALE GENOMIC DNA]</scope>
    <source>
        <strain evidence="2 3">JCM 31011</strain>
    </source>
</reference>
<dbReference type="InterPro" id="IPR024705">
    <property type="entry name" value="Ssp411"/>
</dbReference>
<keyword evidence="3" id="KW-1185">Reference proteome</keyword>
<dbReference type="CDD" id="cd02955">
    <property type="entry name" value="SSP411"/>
    <property type="match status" value="1"/>
</dbReference>
<dbReference type="Proteomes" id="UP001199816">
    <property type="component" value="Unassembled WGS sequence"/>
</dbReference>
<dbReference type="InterPro" id="IPR036249">
    <property type="entry name" value="Thioredoxin-like_sf"/>
</dbReference>
<dbReference type="PIRSF" id="PIRSF006402">
    <property type="entry name" value="UCP006402_thioredoxin"/>
    <property type="match status" value="1"/>
</dbReference>
<name>A0ABS8PT89_9BACT</name>
<dbReference type="SUPFAM" id="SSF48208">
    <property type="entry name" value="Six-hairpin glycosidases"/>
    <property type="match status" value="1"/>
</dbReference>
<dbReference type="InterPro" id="IPR012341">
    <property type="entry name" value="6hp_glycosidase-like_sf"/>
</dbReference>
<dbReference type="RefSeq" id="WP_231004393.1">
    <property type="nucleotide sequence ID" value="NZ_JAJNEC010000005.1"/>
</dbReference>
<gene>
    <name evidence="2" type="ORF">LQ567_10155</name>
</gene>
<dbReference type="EMBL" id="JAJNEC010000005">
    <property type="protein sequence ID" value="MCD2423126.1"/>
    <property type="molecule type" value="Genomic_DNA"/>
</dbReference>
<dbReference type="SUPFAM" id="SSF52833">
    <property type="entry name" value="Thioredoxin-like"/>
    <property type="match status" value="1"/>
</dbReference>
<comment type="caution">
    <text evidence="2">The sequence shown here is derived from an EMBL/GenBank/DDBJ whole genome shotgun (WGS) entry which is preliminary data.</text>
</comment>